<dbReference type="SFLD" id="SFLDG00358">
    <property type="entry name" value="Main_(cytGST)"/>
    <property type="match status" value="1"/>
</dbReference>
<dbReference type="InterPro" id="IPR040079">
    <property type="entry name" value="Glutathione_S-Trfase"/>
</dbReference>
<evidence type="ECO:0000259" key="3">
    <source>
        <dbReference type="PROSITE" id="PS50405"/>
    </source>
</evidence>
<keyword evidence="5" id="KW-1185">Reference proteome</keyword>
<comment type="caution">
    <text evidence="4">The sequence shown here is derived from an EMBL/GenBank/DDBJ whole genome shotgun (WGS) entry which is preliminary data.</text>
</comment>
<dbReference type="InterPro" id="IPR010987">
    <property type="entry name" value="Glutathione-S-Trfase_C-like"/>
</dbReference>
<dbReference type="SUPFAM" id="SSF47616">
    <property type="entry name" value="GST C-terminal domain-like"/>
    <property type="match status" value="2"/>
</dbReference>
<dbReference type="SFLD" id="SFLDG01150">
    <property type="entry name" value="Main.1:_Beta-like"/>
    <property type="match status" value="1"/>
</dbReference>
<gene>
    <name evidence="4" type="ORF">MSAN_00169100</name>
</gene>
<keyword evidence="4" id="KW-0808">Transferase</keyword>
<dbReference type="Gene3D" id="3.40.30.10">
    <property type="entry name" value="Glutaredoxin"/>
    <property type="match status" value="1"/>
</dbReference>
<proteinExistence type="inferred from homology"/>
<sequence>MRKSTSAAPGPYERVHLRPAGKALDPSGSAPIIQDDDLTLPKWGACMEYIAHRYAGGALFLPPTHPAYAHFGVAHDNPRVVQMENQISTTLSMLDARLKESDWLAGEEFTVKDIMIVFSLSDNDVISATMSTLTVHHLNVSQSERIPWLCEELAIPYELKTYKRAPVFAPPGYKALHPSGSAPIIQDGDLTLAESGACVEYIAHRYAGGALFLPPTHPAYAQFIYWWHWANGTFQPSLNLTLFLSHSGVAHDNPRLVRMKEKVGNALNMLDARLKENDWLAGAEFTVADIMIVFSLTTMRYFYGYSLAEYGNVVRYLERVGAREGYQRAMKKCEPEMELVLGADAPAKPFGNPPPSK</sequence>
<dbReference type="PANTHER" id="PTHR44051:SF9">
    <property type="entry name" value="GLUTATHIONE S-TRANSFERASE 1"/>
    <property type="match status" value="1"/>
</dbReference>
<dbReference type="InterPro" id="IPR036282">
    <property type="entry name" value="Glutathione-S-Trfase_C_sf"/>
</dbReference>
<dbReference type="EMBL" id="JACAZH010000001">
    <property type="protein sequence ID" value="KAF7377472.1"/>
    <property type="molecule type" value="Genomic_DNA"/>
</dbReference>
<dbReference type="SUPFAM" id="SSF52833">
    <property type="entry name" value="Thioredoxin-like"/>
    <property type="match status" value="2"/>
</dbReference>
<dbReference type="InterPro" id="IPR004045">
    <property type="entry name" value="Glutathione_S-Trfase_N"/>
</dbReference>
<evidence type="ECO:0000313" key="5">
    <source>
        <dbReference type="Proteomes" id="UP000623467"/>
    </source>
</evidence>
<feature type="domain" description="GST N-terminal" evidence="2">
    <location>
        <begin position="130"/>
        <end position="210"/>
    </location>
</feature>
<dbReference type="AlphaFoldDB" id="A0A8H7DL50"/>
<organism evidence="4 5">
    <name type="scientific">Mycena sanguinolenta</name>
    <dbReference type="NCBI Taxonomy" id="230812"/>
    <lineage>
        <taxon>Eukaryota</taxon>
        <taxon>Fungi</taxon>
        <taxon>Dikarya</taxon>
        <taxon>Basidiomycota</taxon>
        <taxon>Agaricomycotina</taxon>
        <taxon>Agaricomycetes</taxon>
        <taxon>Agaricomycetidae</taxon>
        <taxon>Agaricales</taxon>
        <taxon>Marasmiineae</taxon>
        <taxon>Mycenaceae</taxon>
        <taxon>Mycena</taxon>
    </lineage>
</organism>
<dbReference type="CDD" id="cd03046">
    <property type="entry name" value="GST_N_GTT1_like"/>
    <property type="match status" value="1"/>
</dbReference>
<dbReference type="Proteomes" id="UP000623467">
    <property type="component" value="Unassembled WGS sequence"/>
</dbReference>
<dbReference type="Pfam" id="PF13409">
    <property type="entry name" value="GST_N_2"/>
    <property type="match status" value="1"/>
</dbReference>
<evidence type="ECO:0000313" key="4">
    <source>
        <dbReference type="EMBL" id="KAF7377472.1"/>
    </source>
</evidence>
<comment type="similarity">
    <text evidence="1">Belongs to the GST superfamily.</text>
</comment>
<name>A0A8H7DL50_9AGAR</name>
<reference evidence="4" key="1">
    <citation type="submission" date="2020-05" db="EMBL/GenBank/DDBJ databases">
        <title>Mycena genomes resolve the evolution of fungal bioluminescence.</title>
        <authorList>
            <person name="Tsai I.J."/>
        </authorList>
    </citation>
    <scope>NUCLEOTIDE SEQUENCE</scope>
    <source>
        <strain evidence="4">160909Yilan</strain>
    </source>
</reference>
<dbReference type="PROSITE" id="PS50405">
    <property type="entry name" value="GST_CTER"/>
    <property type="match status" value="1"/>
</dbReference>
<dbReference type="PROSITE" id="PS50404">
    <property type="entry name" value="GST_NTER"/>
    <property type="match status" value="1"/>
</dbReference>
<dbReference type="GO" id="GO:0016740">
    <property type="term" value="F:transferase activity"/>
    <property type="evidence" value="ECO:0007669"/>
    <property type="project" value="UniProtKB-KW"/>
</dbReference>
<protein>
    <submittedName>
        <fullName evidence="4">Putative glutathione S-transferase</fullName>
    </submittedName>
</protein>
<dbReference type="PANTHER" id="PTHR44051">
    <property type="entry name" value="GLUTATHIONE S-TRANSFERASE-RELATED"/>
    <property type="match status" value="1"/>
</dbReference>
<dbReference type="InterPro" id="IPR036249">
    <property type="entry name" value="Thioredoxin-like_sf"/>
</dbReference>
<dbReference type="Pfam" id="PF00043">
    <property type="entry name" value="GST_C"/>
    <property type="match status" value="2"/>
</dbReference>
<dbReference type="InterPro" id="IPR004046">
    <property type="entry name" value="GST_C"/>
</dbReference>
<dbReference type="OrthoDB" id="2098326at2759"/>
<dbReference type="Gene3D" id="1.20.1050.10">
    <property type="match status" value="2"/>
</dbReference>
<evidence type="ECO:0000259" key="2">
    <source>
        <dbReference type="PROSITE" id="PS50404"/>
    </source>
</evidence>
<feature type="domain" description="GST C-terminal" evidence="3">
    <location>
        <begin position="216"/>
        <end position="350"/>
    </location>
</feature>
<dbReference type="SFLD" id="SFLDS00019">
    <property type="entry name" value="Glutathione_Transferase_(cytos"/>
    <property type="match status" value="1"/>
</dbReference>
<evidence type="ECO:0000256" key="1">
    <source>
        <dbReference type="ARBA" id="ARBA00007409"/>
    </source>
</evidence>
<accession>A0A8H7DL50</accession>